<reference evidence="2 3" key="1">
    <citation type="submission" date="2022-04" db="EMBL/GenBank/DDBJ databases">
        <title>Gracilibacillus sp. isolated from saltern.</title>
        <authorList>
            <person name="Won M."/>
            <person name="Lee C.-M."/>
            <person name="Woen H.-Y."/>
            <person name="Kwon S.-W."/>
        </authorList>
    </citation>
    <scope>NUCLEOTIDE SEQUENCE [LARGE SCALE GENOMIC DNA]</scope>
    <source>
        <strain evidence="2 3">SSWR10-1</strain>
    </source>
</reference>
<feature type="transmembrane region" description="Helical" evidence="1">
    <location>
        <begin position="111"/>
        <end position="135"/>
    </location>
</feature>
<proteinExistence type="predicted"/>
<accession>A0ABY4F1U1</accession>
<dbReference type="RefSeq" id="WP_244718825.1">
    <property type="nucleotide sequence ID" value="NZ_CP095072.1"/>
</dbReference>
<feature type="transmembrane region" description="Helical" evidence="1">
    <location>
        <begin position="177"/>
        <end position="198"/>
    </location>
</feature>
<evidence type="ECO:0000256" key="1">
    <source>
        <dbReference type="SAM" id="Phobius"/>
    </source>
</evidence>
<dbReference type="Proteomes" id="UP000831782">
    <property type="component" value="Chromosome"/>
</dbReference>
<evidence type="ECO:0000313" key="3">
    <source>
        <dbReference type="Proteomes" id="UP000831782"/>
    </source>
</evidence>
<name>A0ABY4F1U1_9BACI</name>
<keyword evidence="1" id="KW-0472">Membrane</keyword>
<keyword evidence="1" id="KW-1133">Transmembrane helix</keyword>
<feature type="transmembrane region" description="Helical" evidence="1">
    <location>
        <begin position="20"/>
        <end position="49"/>
    </location>
</feature>
<protein>
    <submittedName>
        <fullName evidence="2">YesL family protein</fullName>
    </submittedName>
</protein>
<feature type="transmembrane region" description="Helical" evidence="1">
    <location>
        <begin position="80"/>
        <end position="99"/>
    </location>
</feature>
<feature type="transmembrane region" description="Helical" evidence="1">
    <location>
        <begin position="147"/>
        <end position="171"/>
    </location>
</feature>
<dbReference type="EMBL" id="CP095072">
    <property type="protein sequence ID" value="UOQ48386.1"/>
    <property type="molecule type" value="Genomic_DNA"/>
</dbReference>
<organism evidence="2 3">
    <name type="scientific">Gracilibacillus caseinilyticus</name>
    <dbReference type="NCBI Taxonomy" id="2932256"/>
    <lineage>
        <taxon>Bacteria</taxon>
        <taxon>Bacillati</taxon>
        <taxon>Bacillota</taxon>
        <taxon>Bacilli</taxon>
        <taxon>Bacillales</taxon>
        <taxon>Bacillaceae</taxon>
        <taxon>Gracilibacillus</taxon>
    </lineage>
</organism>
<keyword evidence="3" id="KW-1185">Reference proteome</keyword>
<sequence>MDKSINSNRFYRFLEWLMWLMYLNVLWMLSSLAGLVVLGVFPATMALVITMREWCMQQESMTFHKTFFKAYKQIFIKANLIGYLLLAIGYVFVIDYQWIMHNQTSLQSLYLVAFILFGICFLITLMYIFPTFAHFQVSLPQSFKHALILGTFSPLITVIMFTALFLLQYLWRFIPGLLPVIGISLTFYIITRLSIMAFEGFEKKQQMLFEKEYRKGAKKHA</sequence>
<gene>
    <name evidence="2" type="ORF">MUN88_20510</name>
</gene>
<keyword evidence="1" id="KW-0812">Transmembrane</keyword>
<evidence type="ECO:0000313" key="2">
    <source>
        <dbReference type="EMBL" id="UOQ48386.1"/>
    </source>
</evidence>
<dbReference type="Pfam" id="PF04854">
    <property type="entry name" value="DUF624"/>
    <property type="match status" value="1"/>
</dbReference>
<dbReference type="InterPro" id="IPR006938">
    <property type="entry name" value="DUF624"/>
</dbReference>